<comment type="caution">
    <text evidence="21">The sequence shown here is derived from an EMBL/GenBank/DDBJ whole genome shotgun (WGS) entry which is preliminary data.</text>
</comment>
<dbReference type="AlphaFoldDB" id="A0A7J9E4A8"/>
<feature type="region of interest" description="Disordered" evidence="19">
    <location>
        <begin position="1"/>
        <end position="30"/>
    </location>
</feature>
<evidence type="ECO:0000256" key="20">
    <source>
        <dbReference type="SAM" id="Phobius"/>
    </source>
</evidence>
<evidence type="ECO:0000256" key="16">
    <source>
        <dbReference type="ARBA" id="ARBA00033238"/>
    </source>
</evidence>
<keyword evidence="10" id="KW-0479">Metal-binding</keyword>
<evidence type="ECO:0000256" key="2">
    <source>
        <dbReference type="ARBA" id="ARBA00004477"/>
    </source>
</evidence>
<comment type="cofactor">
    <cofactor evidence="1">
        <name>Mg(2+)</name>
        <dbReference type="ChEBI" id="CHEBI:18420"/>
    </cofactor>
</comment>
<keyword evidence="14 20" id="KW-0472">Membrane</keyword>
<dbReference type="InterPro" id="IPR000715">
    <property type="entry name" value="Glycosyl_transferase_4"/>
</dbReference>
<comment type="catalytic activity">
    <reaction evidence="18">
        <text>a di-trans,poly-cis-dolichyl phosphate + UDP-N-acetyl-alpha-D-glucosamine = an N-acetyl-alpha-D-glucosaminyl-diphospho-di-trans,poly-cis-dolichol + UMP</text>
        <dbReference type="Rhea" id="RHEA:13289"/>
        <dbReference type="Rhea" id="RHEA-COMP:19498"/>
        <dbReference type="Rhea" id="RHEA-COMP:19507"/>
        <dbReference type="ChEBI" id="CHEBI:57683"/>
        <dbReference type="ChEBI" id="CHEBI:57705"/>
        <dbReference type="ChEBI" id="CHEBI:57865"/>
        <dbReference type="ChEBI" id="CHEBI:58427"/>
        <dbReference type="EC" id="2.7.8.15"/>
    </reaction>
    <physiologicalReaction direction="left-to-right" evidence="18">
        <dbReference type="Rhea" id="RHEA:13290"/>
    </physiologicalReaction>
</comment>
<dbReference type="InterPro" id="IPR033895">
    <property type="entry name" value="GPT"/>
</dbReference>
<evidence type="ECO:0000256" key="1">
    <source>
        <dbReference type="ARBA" id="ARBA00001946"/>
    </source>
</evidence>
<evidence type="ECO:0000256" key="12">
    <source>
        <dbReference type="ARBA" id="ARBA00022842"/>
    </source>
</evidence>
<dbReference type="PANTHER" id="PTHR10571">
    <property type="entry name" value="UDP-N-ACETYLGLUCOSAMINE--DOLICHYL-PHOSPHATE N-ACETYLGLUCOSAMINEPHOSPHOTRANSFERASE"/>
    <property type="match status" value="1"/>
</dbReference>
<evidence type="ECO:0000256" key="9">
    <source>
        <dbReference type="ARBA" id="ARBA00022692"/>
    </source>
</evidence>
<dbReference type="CDD" id="cd06855">
    <property type="entry name" value="GT_GPT_euk"/>
    <property type="match status" value="1"/>
</dbReference>
<evidence type="ECO:0000256" key="5">
    <source>
        <dbReference type="ARBA" id="ARBA00013225"/>
    </source>
</evidence>
<dbReference type="Pfam" id="PF00953">
    <property type="entry name" value="Glycos_transf_4"/>
    <property type="match status" value="1"/>
</dbReference>
<feature type="transmembrane region" description="Helical" evidence="20">
    <location>
        <begin position="38"/>
        <end position="55"/>
    </location>
</feature>
<keyword evidence="13 20" id="KW-1133">Transmembrane helix</keyword>
<accession>A0A7J9E4A8</accession>
<dbReference type="EMBL" id="JABEZW010000006">
    <property type="protein sequence ID" value="MBA0767678.1"/>
    <property type="molecule type" value="Genomic_DNA"/>
</dbReference>
<keyword evidence="9 20" id="KW-0812">Transmembrane</keyword>
<dbReference type="GO" id="GO:0006488">
    <property type="term" value="P:dolichol-linked oligosaccharide biosynthetic process"/>
    <property type="evidence" value="ECO:0007669"/>
    <property type="project" value="InterPro"/>
</dbReference>
<reference evidence="21 22" key="1">
    <citation type="journal article" date="2019" name="Genome Biol. Evol.">
        <title>Insights into the evolution of the New World diploid cottons (Gossypium, subgenus Houzingenia) based on genome sequencing.</title>
        <authorList>
            <person name="Grover C.E."/>
            <person name="Arick M.A. 2nd"/>
            <person name="Thrash A."/>
            <person name="Conover J.L."/>
            <person name="Sanders W.S."/>
            <person name="Peterson D.G."/>
            <person name="Frelichowski J.E."/>
            <person name="Scheffler J.A."/>
            <person name="Scheffler B.E."/>
            <person name="Wendel J.F."/>
        </authorList>
    </citation>
    <scope>NUCLEOTIDE SEQUENCE [LARGE SCALE GENOMIC DNA]</scope>
    <source>
        <strain evidence="21">8</strain>
        <tissue evidence="21">Leaf</tissue>
    </source>
</reference>
<name>A0A7J9E4A8_9ROSI</name>
<feature type="transmembrane region" description="Helical" evidence="20">
    <location>
        <begin position="115"/>
        <end position="135"/>
    </location>
</feature>
<evidence type="ECO:0000256" key="4">
    <source>
        <dbReference type="ARBA" id="ARBA00009317"/>
    </source>
</evidence>
<evidence type="ECO:0000256" key="6">
    <source>
        <dbReference type="ARBA" id="ARBA00017659"/>
    </source>
</evidence>
<organism evidence="21 22">
    <name type="scientific">Gossypium trilobum</name>
    <dbReference type="NCBI Taxonomy" id="34281"/>
    <lineage>
        <taxon>Eukaryota</taxon>
        <taxon>Viridiplantae</taxon>
        <taxon>Streptophyta</taxon>
        <taxon>Embryophyta</taxon>
        <taxon>Tracheophyta</taxon>
        <taxon>Spermatophyta</taxon>
        <taxon>Magnoliopsida</taxon>
        <taxon>eudicotyledons</taxon>
        <taxon>Gunneridae</taxon>
        <taxon>Pentapetalae</taxon>
        <taxon>rosids</taxon>
        <taxon>malvids</taxon>
        <taxon>Malvales</taxon>
        <taxon>Malvaceae</taxon>
        <taxon>Malvoideae</taxon>
        <taxon>Gossypium</taxon>
    </lineage>
</organism>
<sequence>MAARKRASAADTKPSPPPQTQETTTQIDPPIAPPKKALIFKFCLFFSIPYFYLLYQHYTIEQELRRSILINASLCVTGFFLTQRMIPVASRYVLKRGLFGFDINKKGTPQGTVKWLVEYNAALASICFMILLGFVDDVLDVPWRVTSMASELMLNKILTFFFVKSRKLLLPSIAALPLLMAYAGHTTIIIPKPLISYVGQEVLDLGMEQYQVNMAGHQPNSNKSYNLKVLATGHVGELTVSSVVAGWVYKLYMGLLAVFCTNSINIHAGLNGLEVGQTVVIASAILIHNLMQIGASSDPEYKQAHAFSIYLVQPLLATSLALLSYNWYPSSVFVGDTYTYFAGMTMAVVGILGHYRFNPETGLLTGTRDGTLINFYLRMVGPKSEKTLCIHLLLVQ</sequence>
<dbReference type="GO" id="GO:0003975">
    <property type="term" value="F:UDP-N-acetylglucosamine-dolichyl-phosphate N-acetylglucosaminephosphotransferase activity"/>
    <property type="evidence" value="ECO:0007669"/>
    <property type="project" value="UniProtKB-EC"/>
</dbReference>
<feature type="transmembrane region" description="Helical" evidence="20">
    <location>
        <begin position="337"/>
        <end position="355"/>
    </location>
</feature>
<dbReference type="GO" id="GO:0016757">
    <property type="term" value="F:glycosyltransferase activity"/>
    <property type="evidence" value="ECO:0007669"/>
    <property type="project" value="UniProtKB-KW"/>
</dbReference>
<feature type="non-terminal residue" evidence="21">
    <location>
        <position position="396"/>
    </location>
</feature>
<keyword evidence="8" id="KW-0808">Transferase</keyword>
<feature type="transmembrane region" description="Helical" evidence="20">
    <location>
        <begin position="67"/>
        <end position="94"/>
    </location>
</feature>
<dbReference type="EC" id="2.7.8.15" evidence="5"/>
<proteinExistence type="inferred from homology"/>
<protein>
    <recommendedName>
        <fullName evidence="6">UDP-N-acetylglucosamine--dolichyl-phosphate N-acetylglucosaminephosphotransferase</fullName>
        <ecNumber evidence="5">2.7.8.15</ecNumber>
    </recommendedName>
    <alternativeName>
        <fullName evidence="15">GlcNAc-1-P transferase</fullName>
    </alternativeName>
    <alternativeName>
        <fullName evidence="16">N-acetylglucosamine-1-phosphate transferase</fullName>
    </alternativeName>
</protein>
<keyword evidence="7" id="KW-0328">Glycosyltransferase</keyword>
<keyword evidence="11" id="KW-0256">Endoplasmic reticulum</keyword>
<keyword evidence="12" id="KW-0460">Magnesium</keyword>
<evidence type="ECO:0000256" key="8">
    <source>
        <dbReference type="ARBA" id="ARBA00022679"/>
    </source>
</evidence>
<evidence type="ECO:0000313" key="22">
    <source>
        <dbReference type="Proteomes" id="UP000593568"/>
    </source>
</evidence>
<comment type="similarity">
    <text evidence="4">Belongs to the glycosyltransferase 4 family.</text>
</comment>
<evidence type="ECO:0000256" key="17">
    <source>
        <dbReference type="ARBA" id="ARBA00044717"/>
    </source>
</evidence>
<dbReference type="GO" id="GO:0046872">
    <property type="term" value="F:metal ion binding"/>
    <property type="evidence" value="ECO:0007669"/>
    <property type="project" value="UniProtKB-KW"/>
</dbReference>
<evidence type="ECO:0000256" key="13">
    <source>
        <dbReference type="ARBA" id="ARBA00022989"/>
    </source>
</evidence>
<evidence type="ECO:0000256" key="11">
    <source>
        <dbReference type="ARBA" id="ARBA00022824"/>
    </source>
</evidence>
<evidence type="ECO:0000256" key="3">
    <source>
        <dbReference type="ARBA" id="ARBA00004922"/>
    </source>
</evidence>
<dbReference type="GO" id="GO:0005789">
    <property type="term" value="C:endoplasmic reticulum membrane"/>
    <property type="evidence" value="ECO:0007669"/>
    <property type="project" value="UniProtKB-SubCell"/>
</dbReference>
<evidence type="ECO:0000313" key="21">
    <source>
        <dbReference type="EMBL" id="MBA0767678.1"/>
    </source>
</evidence>
<feature type="compositionally biased region" description="Low complexity" evidence="19">
    <location>
        <begin position="20"/>
        <end position="29"/>
    </location>
</feature>
<evidence type="ECO:0000256" key="14">
    <source>
        <dbReference type="ARBA" id="ARBA00023136"/>
    </source>
</evidence>
<comment type="pathway">
    <text evidence="3">Protein modification; protein glycosylation.</text>
</comment>
<evidence type="ECO:0000256" key="18">
    <source>
        <dbReference type="ARBA" id="ARBA00045078"/>
    </source>
</evidence>
<dbReference type="Proteomes" id="UP000593568">
    <property type="component" value="Unassembled WGS sequence"/>
</dbReference>
<dbReference type="PANTHER" id="PTHR10571:SF0">
    <property type="entry name" value="UDP-N-ACETYLGLUCOSAMINE--DOLICHYL-PHOSPHATE N-ACETYLGLUCOSAMINEPHOSPHOTRANSFERASE"/>
    <property type="match status" value="1"/>
</dbReference>
<evidence type="ECO:0000256" key="19">
    <source>
        <dbReference type="SAM" id="MobiDB-lite"/>
    </source>
</evidence>
<feature type="transmembrane region" description="Helical" evidence="20">
    <location>
        <begin position="307"/>
        <end position="325"/>
    </location>
</feature>
<evidence type="ECO:0000256" key="10">
    <source>
        <dbReference type="ARBA" id="ARBA00022723"/>
    </source>
</evidence>
<keyword evidence="22" id="KW-1185">Reference proteome</keyword>
<comment type="subcellular location">
    <subcellularLocation>
        <location evidence="2">Endoplasmic reticulum membrane</location>
        <topology evidence="2">Multi-pass membrane protein</topology>
    </subcellularLocation>
</comment>
<evidence type="ECO:0000256" key="15">
    <source>
        <dbReference type="ARBA" id="ARBA00029567"/>
    </source>
</evidence>
<comment type="function">
    <text evidence="17">UDP-N-acetylglucosamine--dolichyl-phosphate N-acetylglucosaminephosphotransferase that operates in the biosynthetic pathway of dolichol-linked oligosaccharides, the glycan precursors employed in protein asparagine (N)-glycosylation. The assembly of dolichol-linked oligosaccharides begins on the cytosolic side of the endoplasmic reticulum membrane and finishes in its lumen. The sequential addition of sugars to dolichol pyrophosphate produces dolichol-linked oligosaccharides containing fourteen sugars, including two GlcNAcs, nine mannoses and three glucoses. Once assembled, the oligosaccharide is transferred from the lipid to nascent proteins by oligosaccharyltransferases. Catalyzes the initial step of dolichol-linked oligosaccharide biosynthesis, transfering GlcNAc-1-P from cytosolic UDP-GlcNAc onto the carrier lipid dolichyl phosphate (P-dolichol), yielding GlcNAc-P-P-dolichol embedded in the cytoplasmic leaflet of the endoplasmic reticulum membrane.</text>
</comment>
<evidence type="ECO:0000256" key="7">
    <source>
        <dbReference type="ARBA" id="ARBA00022676"/>
    </source>
</evidence>
<gene>
    <name evidence="21" type="ORF">Gotri_016539</name>
</gene>
<dbReference type="UniPathway" id="UPA00378"/>